<dbReference type="Pfam" id="PF13407">
    <property type="entry name" value="Peripla_BP_4"/>
    <property type="match status" value="1"/>
</dbReference>
<dbReference type="InterPro" id="IPR025997">
    <property type="entry name" value="SBP_2_dom"/>
</dbReference>
<reference evidence="5 6" key="1">
    <citation type="submission" date="2024-08" db="EMBL/GenBank/DDBJ databases">
        <title>Genome mining of Saccharopolyspora cebuensis PGLac3 from Nigerian medicinal plant.</title>
        <authorList>
            <person name="Ezeobiora C.E."/>
            <person name="Igbokwe N.H."/>
            <person name="Amin D.H."/>
            <person name="Mendie U.E."/>
        </authorList>
    </citation>
    <scope>NUCLEOTIDE SEQUENCE [LARGE SCALE GENOMIC DNA]</scope>
    <source>
        <strain evidence="5 6">PGLac3</strain>
    </source>
</reference>
<dbReference type="CDD" id="cd20007">
    <property type="entry name" value="PBP1_ABC_sugar_binding-like"/>
    <property type="match status" value="1"/>
</dbReference>
<evidence type="ECO:0000313" key="5">
    <source>
        <dbReference type="EMBL" id="MEY8038741.1"/>
    </source>
</evidence>
<feature type="domain" description="Periplasmic binding protein" evidence="4">
    <location>
        <begin position="46"/>
        <end position="296"/>
    </location>
</feature>
<evidence type="ECO:0000256" key="3">
    <source>
        <dbReference type="ARBA" id="ARBA00022729"/>
    </source>
</evidence>
<evidence type="ECO:0000256" key="1">
    <source>
        <dbReference type="ARBA" id="ARBA00004196"/>
    </source>
</evidence>
<sequence>MRTHQIAALLTGALLLTGCGSGQIGDTGGAATDPGNERLVLITGMRGEPFYVSMECAAEAEAAAQGYELNAQAPERFEQAEQSQILGSAISTRPGAVIIAPTDDQALAAPLRQAKNNGIQVVEVDTALADRSIAVSSLSSDNYAGGRLAARTLAELTAGRPGSVLALNTKAGTSTTDARVAGFEDEIREHHPHLTLLPSQYTDNEPATAAQVVSATLGAHPDLVGVFGSNLNTGEGAATALANAGRSGDVPLVGFDASPKQVEDLRNGRVQALIAQDPARIGREGVRRAIAAIKGEPVERETKTPMIALTRDTMDEQSEFFYRSRC</sequence>
<protein>
    <submittedName>
        <fullName evidence="5">ABC transporter substrate-binding protein</fullName>
    </submittedName>
</protein>
<evidence type="ECO:0000259" key="4">
    <source>
        <dbReference type="Pfam" id="PF13407"/>
    </source>
</evidence>
<dbReference type="EMBL" id="JBGEHV010000006">
    <property type="protein sequence ID" value="MEY8038741.1"/>
    <property type="molecule type" value="Genomic_DNA"/>
</dbReference>
<dbReference type="PANTHER" id="PTHR46847">
    <property type="entry name" value="D-ALLOSE-BINDING PERIPLASMIC PROTEIN-RELATED"/>
    <property type="match status" value="1"/>
</dbReference>
<keyword evidence="6" id="KW-1185">Reference proteome</keyword>
<dbReference type="SUPFAM" id="SSF53822">
    <property type="entry name" value="Periplasmic binding protein-like I"/>
    <property type="match status" value="1"/>
</dbReference>
<name>A0ABV4CFW9_9PSEU</name>
<comment type="similarity">
    <text evidence="2">Belongs to the bacterial solute-binding protein 2 family.</text>
</comment>
<proteinExistence type="inferred from homology"/>
<dbReference type="RefSeq" id="WP_345367697.1">
    <property type="nucleotide sequence ID" value="NZ_BAABII010000019.1"/>
</dbReference>
<comment type="subcellular location">
    <subcellularLocation>
        <location evidence="1">Cell envelope</location>
    </subcellularLocation>
</comment>
<dbReference type="Proteomes" id="UP001564626">
    <property type="component" value="Unassembled WGS sequence"/>
</dbReference>
<dbReference type="InterPro" id="IPR028082">
    <property type="entry name" value="Peripla_BP_I"/>
</dbReference>
<gene>
    <name evidence="5" type="ORF">AB8O55_04970</name>
</gene>
<dbReference type="PANTHER" id="PTHR46847:SF1">
    <property type="entry name" value="D-ALLOSE-BINDING PERIPLASMIC PROTEIN-RELATED"/>
    <property type="match status" value="1"/>
</dbReference>
<dbReference type="Gene3D" id="3.40.50.2300">
    <property type="match status" value="2"/>
</dbReference>
<evidence type="ECO:0000256" key="2">
    <source>
        <dbReference type="ARBA" id="ARBA00007639"/>
    </source>
</evidence>
<dbReference type="PROSITE" id="PS51257">
    <property type="entry name" value="PROKAR_LIPOPROTEIN"/>
    <property type="match status" value="1"/>
</dbReference>
<comment type="caution">
    <text evidence="5">The sequence shown here is derived from an EMBL/GenBank/DDBJ whole genome shotgun (WGS) entry which is preliminary data.</text>
</comment>
<evidence type="ECO:0000313" key="6">
    <source>
        <dbReference type="Proteomes" id="UP001564626"/>
    </source>
</evidence>
<organism evidence="5 6">
    <name type="scientific">Saccharopolyspora cebuensis</name>
    <dbReference type="NCBI Taxonomy" id="418759"/>
    <lineage>
        <taxon>Bacteria</taxon>
        <taxon>Bacillati</taxon>
        <taxon>Actinomycetota</taxon>
        <taxon>Actinomycetes</taxon>
        <taxon>Pseudonocardiales</taxon>
        <taxon>Pseudonocardiaceae</taxon>
        <taxon>Saccharopolyspora</taxon>
    </lineage>
</organism>
<keyword evidence="3" id="KW-0732">Signal</keyword>
<accession>A0ABV4CFW9</accession>